<evidence type="ECO:0000259" key="4">
    <source>
        <dbReference type="Pfam" id="PF03447"/>
    </source>
</evidence>
<dbReference type="Proteomes" id="UP001165060">
    <property type="component" value="Unassembled WGS sequence"/>
</dbReference>
<keyword evidence="6" id="KW-1185">Reference proteome</keyword>
<sequence>MSTKPDLVVEAAGQPVIREHAADILQSGVSLLVTSIGVFTDTPFFESLKATARCHSARILLASGAMPALDWMFSSSLPGGEMEVTVQQTKSPKAWLGARVGGDSMDFASPLPPDTTVFEGSAREAASNFPKNANISAMLALATAGLDNTNVRLVADSGSHGTLVKYKGPAGSLEVSVQGKMSATNPRTSMVVALAVIKALRNLTSVVAIGV</sequence>
<dbReference type="InterPro" id="IPR036291">
    <property type="entry name" value="NAD(P)-bd_dom_sf"/>
</dbReference>
<dbReference type="InterPro" id="IPR002811">
    <property type="entry name" value="Asp_DH"/>
</dbReference>
<dbReference type="Pfam" id="PF01958">
    <property type="entry name" value="Asp_DH_C"/>
    <property type="match status" value="1"/>
</dbReference>
<reference evidence="5 6" key="1">
    <citation type="journal article" date="2023" name="Commun. Biol.">
        <title>Genome analysis of Parmales, the sister group of diatoms, reveals the evolutionary specialization of diatoms from phago-mixotrophs to photoautotrophs.</title>
        <authorList>
            <person name="Ban H."/>
            <person name="Sato S."/>
            <person name="Yoshikawa S."/>
            <person name="Yamada K."/>
            <person name="Nakamura Y."/>
            <person name="Ichinomiya M."/>
            <person name="Sato N."/>
            <person name="Blanc-Mathieu R."/>
            <person name="Endo H."/>
            <person name="Kuwata A."/>
            <person name="Ogata H."/>
        </authorList>
    </citation>
    <scope>NUCLEOTIDE SEQUENCE [LARGE SCALE GENOMIC DNA]</scope>
</reference>
<comment type="caution">
    <text evidence="5">The sequence shown here is derived from an EMBL/GenBank/DDBJ whole genome shotgun (WGS) entry which is preliminary data.</text>
</comment>
<dbReference type="PANTHER" id="PTHR31873">
    <property type="entry name" value="L-ASPARTATE DEHYDROGENASE-RELATED"/>
    <property type="match status" value="1"/>
</dbReference>
<dbReference type="Gene3D" id="3.40.50.720">
    <property type="entry name" value="NAD(P)-binding Rossmann-like Domain"/>
    <property type="match status" value="1"/>
</dbReference>
<protein>
    <recommendedName>
        <fullName evidence="2">Aspartate dehydrogenase domain-containing protein</fullName>
    </recommendedName>
</protein>
<evidence type="ECO:0000313" key="5">
    <source>
        <dbReference type="EMBL" id="GMI23202.1"/>
    </source>
</evidence>
<evidence type="ECO:0000256" key="2">
    <source>
        <dbReference type="ARBA" id="ARBA00020169"/>
    </source>
</evidence>
<comment type="similarity">
    <text evidence="1">Belongs to the L-aspartate dehydrogenase family.</text>
</comment>
<dbReference type="EMBL" id="BRYB01001324">
    <property type="protein sequence ID" value="GMI23202.1"/>
    <property type="molecule type" value="Genomic_DNA"/>
</dbReference>
<dbReference type="SUPFAM" id="SSF55347">
    <property type="entry name" value="Glyceraldehyde-3-phosphate dehydrogenase-like, C-terminal domain"/>
    <property type="match status" value="1"/>
</dbReference>
<feature type="domain" description="Aspartate dehydrogenase" evidence="3">
    <location>
        <begin position="114"/>
        <end position="197"/>
    </location>
</feature>
<dbReference type="InterPro" id="IPR005106">
    <property type="entry name" value="Asp/hSer_DH_NAD-bd"/>
</dbReference>
<gene>
    <name evidence="5" type="ORF">TeGR_g7026</name>
</gene>
<evidence type="ECO:0000259" key="3">
    <source>
        <dbReference type="Pfam" id="PF01958"/>
    </source>
</evidence>
<dbReference type="Gene3D" id="3.30.360.10">
    <property type="entry name" value="Dihydrodipicolinate Reductase, domain 2"/>
    <property type="match status" value="1"/>
</dbReference>
<evidence type="ECO:0000313" key="6">
    <source>
        <dbReference type="Proteomes" id="UP001165060"/>
    </source>
</evidence>
<proteinExistence type="inferred from homology"/>
<name>A0ABQ6MBF3_9STRA</name>
<accession>A0ABQ6MBF3</accession>
<dbReference type="Pfam" id="PF03447">
    <property type="entry name" value="NAD_binding_3"/>
    <property type="match status" value="1"/>
</dbReference>
<organism evidence="5 6">
    <name type="scientific">Tetraparma gracilis</name>
    <dbReference type="NCBI Taxonomy" id="2962635"/>
    <lineage>
        <taxon>Eukaryota</taxon>
        <taxon>Sar</taxon>
        <taxon>Stramenopiles</taxon>
        <taxon>Ochrophyta</taxon>
        <taxon>Bolidophyceae</taxon>
        <taxon>Parmales</taxon>
        <taxon>Triparmaceae</taxon>
        <taxon>Tetraparma</taxon>
    </lineage>
</organism>
<dbReference type="PANTHER" id="PTHR31873:SF6">
    <property type="entry name" value="ASPARTATE DEHYDROGENASE DOMAIN-CONTAINING PROTEIN"/>
    <property type="match status" value="1"/>
</dbReference>
<evidence type="ECO:0000256" key="1">
    <source>
        <dbReference type="ARBA" id="ARBA00008331"/>
    </source>
</evidence>
<dbReference type="SUPFAM" id="SSF51735">
    <property type="entry name" value="NAD(P)-binding Rossmann-fold domains"/>
    <property type="match status" value="1"/>
</dbReference>
<feature type="domain" description="Aspartate/homoserine dehydrogenase NAD-binding" evidence="4">
    <location>
        <begin position="4"/>
        <end position="61"/>
    </location>
</feature>